<proteinExistence type="predicted"/>
<evidence type="ECO:0000313" key="3">
    <source>
        <dbReference type="Proteomes" id="UP000019484"/>
    </source>
</evidence>
<dbReference type="Pfam" id="PF07000">
    <property type="entry name" value="DUF1308"/>
    <property type="match status" value="1"/>
</dbReference>
<dbReference type="PANTHER" id="PTHR13379:SF0">
    <property type="entry name" value="UPF0415 PROTEIN C7ORF25"/>
    <property type="match status" value="1"/>
</dbReference>
<comment type="caution">
    <text evidence="2">The sequence shown here is derived from an EMBL/GenBank/DDBJ whole genome shotgun (WGS) entry which is preliminary data.</text>
</comment>
<dbReference type="Proteomes" id="UP000019484">
    <property type="component" value="Unassembled WGS sequence"/>
</dbReference>
<dbReference type="RefSeq" id="XP_007721993.1">
    <property type="nucleotide sequence ID" value="XM_007723803.1"/>
</dbReference>
<reference evidence="2 3" key="1">
    <citation type="submission" date="2013-03" db="EMBL/GenBank/DDBJ databases">
        <title>The Genome Sequence of Capronia coronata CBS 617.96.</title>
        <authorList>
            <consortium name="The Broad Institute Genomics Platform"/>
            <person name="Cuomo C."/>
            <person name="de Hoog S."/>
            <person name="Gorbushina A."/>
            <person name="Walker B."/>
            <person name="Young S.K."/>
            <person name="Zeng Q."/>
            <person name="Gargeya S."/>
            <person name="Fitzgerald M."/>
            <person name="Haas B."/>
            <person name="Abouelleil A."/>
            <person name="Allen A.W."/>
            <person name="Alvarado L."/>
            <person name="Arachchi H.M."/>
            <person name="Berlin A.M."/>
            <person name="Chapman S.B."/>
            <person name="Gainer-Dewar J."/>
            <person name="Goldberg J."/>
            <person name="Griggs A."/>
            <person name="Gujja S."/>
            <person name="Hansen M."/>
            <person name="Howarth C."/>
            <person name="Imamovic A."/>
            <person name="Ireland A."/>
            <person name="Larimer J."/>
            <person name="McCowan C."/>
            <person name="Murphy C."/>
            <person name="Pearson M."/>
            <person name="Poon T.W."/>
            <person name="Priest M."/>
            <person name="Roberts A."/>
            <person name="Saif S."/>
            <person name="Shea T."/>
            <person name="Sisk P."/>
            <person name="Sykes S."/>
            <person name="Wortman J."/>
            <person name="Nusbaum C."/>
            <person name="Birren B."/>
        </authorList>
    </citation>
    <scope>NUCLEOTIDE SEQUENCE [LARGE SCALE GENOMIC DNA]</scope>
    <source>
        <strain evidence="2 3">CBS 617.96</strain>
    </source>
</reference>
<sequence length="548" mass="60555">MSANCGGESPEPGSASSYVDLLNSLQLRAHTLLNELISYQARLRSRNKIQEVEMRVFKRGVESEVKSLDKMRQNLVSLSGHEHNQSNAAEDEETRYLHGLRSSNLPFYEAVWAVAMSSQGVTALGKRMYTKGTTQDAKHDNVTLENATSGLKRATKVGVLVDVVAQNGLEWVKVSTIPERRLLFEMAKEGWETYADSDDEDKTDDIDIDSAERAGKLELVRVAEDLKSASRDVRVRFQHPRIRLVLPNVRENVLPDVDAFLADLRATGAVVQCGTDLQLRGATKEDCDFDPLLPGTVAPFLTDTINIDCTILLALISDISHFSREQLPPVSGGNSYHKAILRQIHAEQSSPLVLSELYPVLRGRALECTSQAAQRMQEIVQCMGTPSERIRADVILAAGLYKGQDAPKLRVAWGEHTTHAVPAEIRFPVKVVDFDTAEFLSSSGRPPSYSEDCALFPASVANRATQMMELSPINTSVFLYGWSRHIVTFTSNRVVATGLLRTINEILDQDEHKEHGGDDASTTFVGPQMYICETARSLIGKTKSTGEQ</sequence>
<organism evidence="2 3">
    <name type="scientific">Capronia coronata CBS 617.96</name>
    <dbReference type="NCBI Taxonomy" id="1182541"/>
    <lineage>
        <taxon>Eukaryota</taxon>
        <taxon>Fungi</taxon>
        <taxon>Dikarya</taxon>
        <taxon>Ascomycota</taxon>
        <taxon>Pezizomycotina</taxon>
        <taxon>Eurotiomycetes</taxon>
        <taxon>Chaetothyriomycetidae</taxon>
        <taxon>Chaetothyriales</taxon>
        <taxon>Herpotrichiellaceae</taxon>
        <taxon>Capronia</taxon>
    </lineage>
</organism>
<accession>W9ZJ27</accession>
<dbReference type="GeneID" id="19157792"/>
<protein>
    <recommendedName>
        <fullName evidence="1">DUF1308 domain-containing protein</fullName>
    </recommendedName>
</protein>
<dbReference type="HOGENOM" id="CLU_033444_1_0_1"/>
<feature type="domain" description="DUF1308" evidence="1">
    <location>
        <begin position="305"/>
        <end position="396"/>
    </location>
</feature>
<evidence type="ECO:0000259" key="1">
    <source>
        <dbReference type="Pfam" id="PF07000"/>
    </source>
</evidence>
<dbReference type="InterPro" id="IPR010733">
    <property type="entry name" value="DUF1308"/>
</dbReference>
<evidence type="ECO:0000313" key="2">
    <source>
        <dbReference type="EMBL" id="EXJ94499.1"/>
    </source>
</evidence>
<dbReference type="PANTHER" id="PTHR13379">
    <property type="entry name" value="UNCHARACTERIZED DUF1308"/>
    <property type="match status" value="1"/>
</dbReference>
<keyword evidence="3" id="KW-1185">Reference proteome</keyword>
<dbReference type="eggNOG" id="ENOG502SH2A">
    <property type="taxonomic scope" value="Eukaryota"/>
</dbReference>
<dbReference type="AlphaFoldDB" id="W9ZJ27"/>
<dbReference type="EMBL" id="AMWN01000002">
    <property type="protein sequence ID" value="EXJ94499.1"/>
    <property type="molecule type" value="Genomic_DNA"/>
</dbReference>
<name>W9ZJ27_9EURO</name>
<gene>
    <name evidence="2" type="ORF">A1O1_02895</name>
</gene>
<dbReference type="OrthoDB" id="441890at2759"/>